<dbReference type="InterPro" id="IPR018756">
    <property type="entry name" value="DUF2314"/>
</dbReference>
<feature type="domain" description="DUF2314" evidence="1">
    <location>
        <begin position="22"/>
        <end position="142"/>
    </location>
</feature>
<proteinExistence type="predicted"/>
<dbReference type="AlphaFoldDB" id="A0A1H3FFN0"/>
<gene>
    <name evidence="2" type="ORF">SAMN05421643_10111</name>
</gene>
<protein>
    <recommendedName>
        <fullName evidence="1">DUF2314 domain-containing protein</fullName>
    </recommendedName>
</protein>
<evidence type="ECO:0000313" key="3">
    <source>
        <dbReference type="Proteomes" id="UP000199035"/>
    </source>
</evidence>
<dbReference type="RefSeq" id="WP_092686540.1">
    <property type="nucleotide sequence ID" value="NZ_FNPK01000001.1"/>
</dbReference>
<name>A0A1H3FFN0_9GAMM</name>
<evidence type="ECO:0000313" key="2">
    <source>
        <dbReference type="EMBL" id="SDX89178.1"/>
    </source>
</evidence>
<dbReference type="Proteomes" id="UP000199035">
    <property type="component" value="Unassembled WGS sequence"/>
</dbReference>
<keyword evidence="3" id="KW-1185">Reference proteome</keyword>
<organism evidence="2 3">
    <name type="scientific">Acinetobacter kyonggiensis</name>
    <dbReference type="NCBI Taxonomy" id="595670"/>
    <lineage>
        <taxon>Bacteria</taxon>
        <taxon>Pseudomonadati</taxon>
        <taxon>Pseudomonadota</taxon>
        <taxon>Gammaproteobacteria</taxon>
        <taxon>Moraxellales</taxon>
        <taxon>Moraxellaceae</taxon>
        <taxon>Acinetobacter</taxon>
    </lineage>
</organism>
<dbReference type="Pfam" id="PF10077">
    <property type="entry name" value="DUF2314"/>
    <property type="match status" value="1"/>
</dbReference>
<dbReference type="EMBL" id="FNPK01000001">
    <property type="protein sequence ID" value="SDX89178.1"/>
    <property type="molecule type" value="Genomic_DNA"/>
</dbReference>
<reference evidence="3" key="1">
    <citation type="submission" date="2016-10" db="EMBL/GenBank/DDBJ databases">
        <authorList>
            <person name="Varghese N."/>
            <person name="Submissions S."/>
        </authorList>
    </citation>
    <scope>NUCLEOTIDE SEQUENCE [LARGE SCALE GENOMIC DNA]</scope>
    <source>
        <strain evidence="3">ANC 5109</strain>
    </source>
</reference>
<accession>A0A1H3FFN0</accession>
<dbReference type="STRING" id="595670.SAMN05421643_10111"/>
<sequence>MNSELEPQFMLVDHEADAYLATIKIARESLDIFKENLAKISEGDFACVKFYIPESQDSEEGANIWLMTPFFEDNFCFAQLFEVPEIFKWIQVGQWLKLSESEILDWYILKSTGEMFGGYSLRYQRSKLSPVQQVAFDQRVGVTRFVDL</sequence>
<evidence type="ECO:0000259" key="1">
    <source>
        <dbReference type="Pfam" id="PF10077"/>
    </source>
</evidence>